<proteinExistence type="predicted"/>
<dbReference type="SUPFAM" id="SSF102588">
    <property type="entry name" value="LmbE-like"/>
    <property type="match status" value="1"/>
</dbReference>
<gene>
    <name evidence="1" type="ORF">JI746_24050</name>
</gene>
<evidence type="ECO:0000313" key="2">
    <source>
        <dbReference type="Proteomes" id="UP000622707"/>
    </source>
</evidence>
<sequence length="283" mass="30448">MTIVTQASDAGAALIAALAAPEAQAPASLPRTMVVGAHPDDETAFAGFRLARLASAQFVCVTDGSPRDGLDAARYNLTPDEYAHARAGELQDVLGSCGIPADHIRILGYTDQEAALHLAGIARLLTALLQQHAIEAVLTHPYEGGHPDHDATAFAVHAAARLLAQQGRRTPAVVEMACYHAGQEGFRAGTFVGVGPEDTVLHLTPEEQERKRALLDRFATQRHTLPYLPVAVECYRRAAGYDFLQPPHAGPLHYERQPWGMTGERFRSLAAQALQELGLERTA</sequence>
<protein>
    <submittedName>
        <fullName evidence="1">PIG-L family deacetylase</fullName>
    </submittedName>
</protein>
<dbReference type="InterPro" id="IPR003737">
    <property type="entry name" value="GlcNAc_PI_deacetylase-related"/>
</dbReference>
<dbReference type="InterPro" id="IPR024078">
    <property type="entry name" value="LmbE-like_dom_sf"/>
</dbReference>
<dbReference type="Pfam" id="PF02585">
    <property type="entry name" value="PIG-L"/>
    <property type="match status" value="1"/>
</dbReference>
<name>A0ABS1JV64_9BURK</name>
<dbReference type="PANTHER" id="PTHR12993:SF11">
    <property type="entry name" value="N-ACETYLGLUCOSAMINYL-PHOSPHATIDYLINOSITOL DE-N-ACETYLASE"/>
    <property type="match status" value="1"/>
</dbReference>
<accession>A0ABS1JV64</accession>
<dbReference type="Gene3D" id="3.40.50.10320">
    <property type="entry name" value="LmbE-like"/>
    <property type="match status" value="1"/>
</dbReference>
<reference evidence="1 2" key="1">
    <citation type="journal article" date="2017" name="Int. J. Syst. Evol. Microbiol.">
        <title>Ramlibacter alkalitolerans sp. nov., alkali-tolerant bacterium isolated from soil of ginseng.</title>
        <authorList>
            <person name="Lee D.H."/>
            <person name="Cha C.J."/>
        </authorList>
    </citation>
    <scope>NUCLEOTIDE SEQUENCE [LARGE SCALE GENOMIC DNA]</scope>
    <source>
        <strain evidence="1 2">KACC 19305</strain>
    </source>
</reference>
<dbReference type="Proteomes" id="UP000622707">
    <property type="component" value="Unassembled WGS sequence"/>
</dbReference>
<keyword evidence="2" id="KW-1185">Reference proteome</keyword>
<dbReference type="PANTHER" id="PTHR12993">
    <property type="entry name" value="N-ACETYLGLUCOSAMINYL-PHOSPHATIDYLINOSITOL DE-N-ACETYLASE-RELATED"/>
    <property type="match status" value="1"/>
</dbReference>
<comment type="caution">
    <text evidence="1">The sequence shown here is derived from an EMBL/GenBank/DDBJ whole genome shotgun (WGS) entry which is preliminary data.</text>
</comment>
<organism evidence="1 2">
    <name type="scientific">Ramlibacter alkalitolerans</name>
    <dbReference type="NCBI Taxonomy" id="2039631"/>
    <lineage>
        <taxon>Bacteria</taxon>
        <taxon>Pseudomonadati</taxon>
        <taxon>Pseudomonadota</taxon>
        <taxon>Betaproteobacteria</taxon>
        <taxon>Burkholderiales</taxon>
        <taxon>Comamonadaceae</taxon>
        <taxon>Ramlibacter</taxon>
    </lineage>
</organism>
<dbReference type="EMBL" id="JAEQND010000016">
    <property type="protein sequence ID" value="MBL0428198.1"/>
    <property type="molecule type" value="Genomic_DNA"/>
</dbReference>
<evidence type="ECO:0000313" key="1">
    <source>
        <dbReference type="EMBL" id="MBL0428198.1"/>
    </source>
</evidence>
<dbReference type="RefSeq" id="WP_201692830.1">
    <property type="nucleotide sequence ID" value="NZ_JAEQND010000016.1"/>
</dbReference>